<evidence type="ECO:0000256" key="1">
    <source>
        <dbReference type="SAM" id="MobiDB-lite"/>
    </source>
</evidence>
<keyword evidence="3" id="KW-1185">Reference proteome</keyword>
<evidence type="ECO:0000313" key="3">
    <source>
        <dbReference type="Proteomes" id="UP001497623"/>
    </source>
</evidence>
<feature type="region of interest" description="Disordered" evidence="1">
    <location>
        <begin position="111"/>
        <end position="196"/>
    </location>
</feature>
<organism evidence="2 3">
    <name type="scientific">Meganyctiphanes norvegica</name>
    <name type="common">Northern krill</name>
    <name type="synonym">Thysanopoda norvegica</name>
    <dbReference type="NCBI Taxonomy" id="48144"/>
    <lineage>
        <taxon>Eukaryota</taxon>
        <taxon>Metazoa</taxon>
        <taxon>Ecdysozoa</taxon>
        <taxon>Arthropoda</taxon>
        <taxon>Crustacea</taxon>
        <taxon>Multicrustacea</taxon>
        <taxon>Malacostraca</taxon>
        <taxon>Eumalacostraca</taxon>
        <taxon>Eucarida</taxon>
        <taxon>Euphausiacea</taxon>
        <taxon>Euphausiidae</taxon>
        <taxon>Meganyctiphanes</taxon>
    </lineage>
</organism>
<dbReference type="Proteomes" id="UP001497623">
    <property type="component" value="Unassembled WGS sequence"/>
</dbReference>
<gene>
    <name evidence="2" type="ORF">MNOR_LOCUS1683</name>
</gene>
<dbReference type="AlphaFoldDB" id="A0AAV2PMV5"/>
<feature type="region of interest" description="Disordered" evidence="1">
    <location>
        <begin position="1"/>
        <end position="41"/>
    </location>
</feature>
<feature type="compositionally biased region" description="Polar residues" evidence="1">
    <location>
        <begin position="169"/>
        <end position="182"/>
    </location>
</feature>
<protein>
    <submittedName>
        <fullName evidence="2">Uncharacterized protein</fullName>
    </submittedName>
</protein>
<proteinExistence type="predicted"/>
<accession>A0AAV2PMV5</accession>
<sequence>MELLCGVPSKPQRGLGSWGSTWGRSSLRSSGRVSASGKHEEGRLAGWGVKRSVTLPSTGSKSLGSMAVSVPLRRHLLPATLPVTARTPLVAARDPYNQPLDAMLAGDYEPGELRRSSTLPPNALRKGPTCLSGPVAKLKRDGSFKRKKPLRREGSINRNPPSREGSFKRNVSPNREVSSLKCTTDKENLSKDDSET</sequence>
<evidence type="ECO:0000313" key="2">
    <source>
        <dbReference type="EMBL" id="CAL4060928.1"/>
    </source>
</evidence>
<feature type="compositionally biased region" description="Low complexity" evidence="1">
    <location>
        <begin position="13"/>
        <end position="36"/>
    </location>
</feature>
<feature type="non-terminal residue" evidence="2">
    <location>
        <position position="196"/>
    </location>
</feature>
<dbReference type="EMBL" id="CAXKWB010000463">
    <property type="protein sequence ID" value="CAL4060928.1"/>
    <property type="molecule type" value="Genomic_DNA"/>
</dbReference>
<feature type="compositionally biased region" description="Basic and acidic residues" evidence="1">
    <location>
        <begin position="183"/>
        <end position="196"/>
    </location>
</feature>
<reference evidence="2 3" key="1">
    <citation type="submission" date="2024-05" db="EMBL/GenBank/DDBJ databases">
        <authorList>
            <person name="Wallberg A."/>
        </authorList>
    </citation>
    <scope>NUCLEOTIDE SEQUENCE [LARGE SCALE GENOMIC DNA]</scope>
</reference>
<comment type="caution">
    <text evidence="2">The sequence shown here is derived from an EMBL/GenBank/DDBJ whole genome shotgun (WGS) entry which is preliminary data.</text>
</comment>
<name>A0AAV2PMV5_MEGNR</name>